<evidence type="ECO:0000313" key="2">
    <source>
        <dbReference type="Proteomes" id="UP000322887"/>
    </source>
</evidence>
<reference evidence="1 2" key="1">
    <citation type="submission" date="2019-08" db="EMBL/GenBank/DDBJ databases">
        <title>Deep-cultivation of Planctomycetes and their phenomic and genomic characterization uncovers novel biology.</title>
        <authorList>
            <person name="Wiegand S."/>
            <person name="Jogler M."/>
            <person name="Boedeker C."/>
            <person name="Pinto D."/>
            <person name="Vollmers J."/>
            <person name="Rivas-Marin E."/>
            <person name="Kohn T."/>
            <person name="Peeters S.H."/>
            <person name="Heuer A."/>
            <person name="Rast P."/>
            <person name="Oberbeckmann S."/>
            <person name="Bunk B."/>
            <person name="Jeske O."/>
            <person name="Meyerdierks A."/>
            <person name="Storesund J.E."/>
            <person name="Kallscheuer N."/>
            <person name="Luecker S."/>
            <person name="Lage O.M."/>
            <person name="Pohl T."/>
            <person name="Merkel B.J."/>
            <person name="Hornburger P."/>
            <person name="Mueller R.-W."/>
            <person name="Bruemmer F."/>
            <person name="Labrenz M."/>
            <person name="Spormann A.M."/>
            <person name="Op den Camp H."/>
            <person name="Overmann J."/>
            <person name="Amann R."/>
            <person name="Jetten M.S.M."/>
            <person name="Mascher T."/>
            <person name="Medema M.H."/>
            <person name="Devos D.P."/>
            <person name="Kaster A.-K."/>
            <person name="Ovreas L."/>
            <person name="Rohde M."/>
            <person name="Galperin M.Y."/>
            <person name="Jogler C."/>
        </authorList>
    </citation>
    <scope>NUCLEOTIDE SEQUENCE [LARGE SCALE GENOMIC DNA]</scope>
    <source>
        <strain evidence="1 2">DSM 8797</strain>
    </source>
</reference>
<name>A0ABX5YWJ3_9PLAN</name>
<proteinExistence type="predicted"/>
<organism evidence="1 2">
    <name type="scientific">Gimesia maris</name>
    <dbReference type="NCBI Taxonomy" id="122"/>
    <lineage>
        <taxon>Bacteria</taxon>
        <taxon>Pseudomonadati</taxon>
        <taxon>Planctomycetota</taxon>
        <taxon>Planctomycetia</taxon>
        <taxon>Planctomycetales</taxon>
        <taxon>Planctomycetaceae</taxon>
        <taxon>Gimesia</taxon>
    </lineage>
</organism>
<dbReference type="Proteomes" id="UP000322887">
    <property type="component" value="Chromosome"/>
</dbReference>
<evidence type="ECO:0000313" key="1">
    <source>
        <dbReference type="EMBL" id="QEG19965.1"/>
    </source>
</evidence>
<gene>
    <name evidence="1" type="ORF">GmarT_58740</name>
</gene>
<accession>A0ABX5YWJ3</accession>
<protein>
    <submittedName>
        <fullName evidence="1">Uncharacterized protein</fullName>
    </submittedName>
</protein>
<dbReference type="EMBL" id="CP042910">
    <property type="protein sequence ID" value="QEG19965.1"/>
    <property type="molecule type" value="Genomic_DNA"/>
</dbReference>
<sequence>MTLETMGPIKNSTLKLMCNLMPGKDHLGKRESNRNVLTYQAAKFNGFGNYVKTMLRCNLQ</sequence>
<keyword evidence="2" id="KW-1185">Reference proteome</keyword>